<reference evidence="3 4" key="1">
    <citation type="submission" date="2020-08" db="EMBL/GenBank/DDBJ databases">
        <title>Aphidius gifuensis genome sequencing and assembly.</title>
        <authorList>
            <person name="Du Z."/>
        </authorList>
    </citation>
    <scope>NUCLEOTIDE SEQUENCE [LARGE SCALE GENOMIC DNA]</scope>
    <source>
        <strain evidence="3">YNYX2018</strain>
        <tissue evidence="3">Adults</tissue>
    </source>
</reference>
<evidence type="ECO:0000259" key="2">
    <source>
        <dbReference type="PROSITE" id="PS50076"/>
    </source>
</evidence>
<name>A0A834XKE2_APHGI</name>
<dbReference type="PROSITE" id="PS50076">
    <property type="entry name" value="DNAJ_2"/>
    <property type="match status" value="1"/>
</dbReference>
<evidence type="ECO:0000313" key="3">
    <source>
        <dbReference type="EMBL" id="KAF7988828.1"/>
    </source>
</evidence>
<dbReference type="PRINTS" id="PR00625">
    <property type="entry name" value="JDOMAIN"/>
</dbReference>
<dbReference type="SMART" id="SM00271">
    <property type="entry name" value="DnaJ"/>
    <property type="match status" value="1"/>
</dbReference>
<accession>A0A834XKE2</accession>
<dbReference type="EMBL" id="JACMRX010000005">
    <property type="protein sequence ID" value="KAF7988828.1"/>
    <property type="molecule type" value="Genomic_DNA"/>
</dbReference>
<dbReference type="AlphaFoldDB" id="A0A834XKE2"/>
<dbReference type="SUPFAM" id="SSF46565">
    <property type="entry name" value="Chaperone J-domain"/>
    <property type="match status" value="1"/>
</dbReference>
<organism evidence="3 4">
    <name type="scientific">Aphidius gifuensis</name>
    <name type="common">Parasitoid wasp</name>
    <dbReference type="NCBI Taxonomy" id="684658"/>
    <lineage>
        <taxon>Eukaryota</taxon>
        <taxon>Metazoa</taxon>
        <taxon>Ecdysozoa</taxon>
        <taxon>Arthropoda</taxon>
        <taxon>Hexapoda</taxon>
        <taxon>Insecta</taxon>
        <taxon>Pterygota</taxon>
        <taxon>Neoptera</taxon>
        <taxon>Endopterygota</taxon>
        <taxon>Hymenoptera</taxon>
        <taxon>Apocrita</taxon>
        <taxon>Ichneumonoidea</taxon>
        <taxon>Braconidae</taxon>
        <taxon>Aphidiinae</taxon>
        <taxon>Aphidius</taxon>
    </lineage>
</organism>
<proteinExistence type="predicted"/>
<dbReference type="Proteomes" id="UP000639338">
    <property type="component" value="Unassembled WGS sequence"/>
</dbReference>
<dbReference type="CDD" id="cd06257">
    <property type="entry name" value="DnaJ"/>
    <property type="match status" value="1"/>
</dbReference>
<dbReference type="PANTHER" id="PTHR39158">
    <property type="entry name" value="OS08G0560600 PROTEIN"/>
    <property type="match status" value="1"/>
</dbReference>
<evidence type="ECO:0000313" key="4">
    <source>
        <dbReference type="Proteomes" id="UP000639338"/>
    </source>
</evidence>
<dbReference type="InterPro" id="IPR018961">
    <property type="entry name" value="DnaJ_homolog_subfam-C_membr-28"/>
</dbReference>
<dbReference type="PANTHER" id="PTHR39158:SF1">
    <property type="entry name" value="DNAJ HOMOLOG SUBFAMILY C MEMBER 28"/>
    <property type="match status" value="1"/>
</dbReference>
<evidence type="ECO:0000256" key="1">
    <source>
        <dbReference type="SAM" id="MobiDB-lite"/>
    </source>
</evidence>
<comment type="caution">
    <text evidence="3">The sequence shown here is derived from an EMBL/GenBank/DDBJ whole genome shotgun (WGS) entry which is preliminary data.</text>
</comment>
<dbReference type="InterPro" id="IPR001623">
    <property type="entry name" value="DnaJ_domain"/>
</dbReference>
<keyword evidence="4" id="KW-1185">Reference proteome</keyword>
<feature type="region of interest" description="Disordered" evidence="1">
    <location>
        <begin position="167"/>
        <end position="188"/>
    </location>
</feature>
<sequence length="444" mass="51507">MYETIKIGFIGDSSRTRMMTDIFISLDLIRPKQLCIFTLDKNAAEEMQLMGLTVEDDPGEVIKKSDFIFLCNEKEAFDESVVSAFKKNTSVIFYQQPIVSLLDKLCLRSLMTKSYEVLGLEENCDDEALRISFVHMAKQYHPDSCSSSASATKFSEIEKAYREIQKNRNARREKSNHQLNNEDPDIKHTAPQHRQYLVHDTGVGTPSQRQKRHTTQRAQKAVDNIMEHRLKSIQANENNTLIEKDKIRARDIKTKYGIDRLVEDYIQEAMQRGEFRDLPGAGKPLKDRTSSQSPYVDFVTYKLNEILIDNGFTPEWIQLSKEIREEIKQLEENLYDARTNFGSLPFSSEDEASWKIILKSTEPLINQINKKINKYNLLVPIIQKQMIQINLKNLEDNILTRPIGKKNNKTSEHLKNIKINDNNSNNEIPRLFDFVFSIFEKKKS</sequence>
<dbReference type="InterPro" id="IPR052573">
    <property type="entry name" value="DnaJ_C_subfamily_28"/>
</dbReference>
<feature type="compositionally biased region" description="Basic and acidic residues" evidence="1">
    <location>
        <begin position="167"/>
        <end position="176"/>
    </location>
</feature>
<dbReference type="Pfam" id="PF00226">
    <property type="entry name" value="DnaJ"/>
    <property type="match status" value="1"/>
</dbReference>
<dbReference type="OrthoDB" id="1922282at2759"/>
<dbReference type="InterPro" id="IPR036869">
    <property type="entry name" value="J_dom_sf"/>
</dbReference>
<dbReference type="Pfam" id="PF09350">
    <property type="entry name" value="DJC28_CD"/>
    <property type="match status" value="1"/>
</dbReference>
<protein>
    <recommendedName>
        <fullName evidence="2">J domain-containing protein</fullName>
    </recommendedName>
</protein>
<gene>
    <name evidence="3" type="ORF">HCN44_007138</name>
</gene>
<dbReference type="Gene3D" id="1.10.287.110">
    <property type="entry name" value="DnaJ domain"/>
    <property type="match status" value="1"/>
</dbReference>
<feature type="domain" description="J" evidence="2">
    <location>
        <begin position="113"/>
        <end position="178"/>
    </location>
</feature>